<feature type="domain" description="Bet v I/Major latex protein" evidence="2">
    <location>
        <begin position="2"/>
        <end position="157"/>
    </location>
</feature>
<comment type="similarity">
    <text evidence="1">Belongs to the MLP family.</text>
</comment>
<evidence type="ECO:0000259" key="2">
    <source>
        <dbReference type="SMART" id="SM01037"/>
    </source>
</evidence>
<dbReference type="EMBL" id="LC177373">
    <property type="protein sequence ID" value="BAX08654.1"/>
    <property type="molecule type" value="mRNA"/>
</dbReference>
<dbReference type="PANTHER" id="PTHR31338:SF16">
    <property type="entry name" value="POLYKETIDE CYCLASE_DEHYDRASE AND LIPID TRANSPORT SUPERFAMILY PROTEIN"/>
    <property type="match status" value="1"/>
</dbReference>
<dbReference type="GO" id="GO:0006952">
    <property type="term" value="P:defense response"/>
    <property type="evidence" value="ECO:0007669"/>
    <property type="project" value="InterPro"/>
</dbReference>
<protein>
    <submittedName>
        <fullName evidence="3">Major latex-like protein</fullName>
    </submittedName>
</protein>
<organism evidence="3">
    <name type="scientific">Luffa aegyptiaca</name>
    <name type="common">Sponge gourd</name>
    <name type="synonym">Luffa cylindrica</name>
    <dbReference type="NCBI Taxonomy" id="3670"/>
    <lineage>
        <taxon>Eukaryota</taxon>
        <taxon>Viridiplantae</taxon>
        <taxon>Streptophyta</taxon>
        <taxon>Embryophyta</taxon>
        <taxon>Tracheophyta</taxon>
        <taxon>Spermatophyta</taxon>
        <taxon>Magnoliopsida</taxon>
        <taxon>eudicotyledons</taxon>
        <taxon>Gunneridae</taxon>
        <taxon>Pentapetalae</taxon>
        <taxon>rosids</taxon>
        <taxon>fabids</taxon>
        <taxon>Cucurbitales</taxon>
        <taxon>Cucurbitaceae</taxon>
        <taxon>Sicyoeae</taxon>
        <taxon>Luffa</taxon>
    </lineage>
</organism>
<reference evidence="3" key="1">
    <citation type="submission" date="2016-08" db="EMBL/GenBank/DDBJ databases">
        <title>Major latex-like proteins in Cucurbitaceae family.</title>
        <authorList>
            <person name="Iwabuchi A."/>
            <person name="Katte N."/>
            <person name="Suwa M."/>
            <person name="Goto J."/>
            <person name="Inui H."/>
        </authorList>
    </citation>
    <scope>NUCLEOTIDE SEQUENCE</scope>
    <source>
        <tissue evidence="3">Root</tissue>
    </source>
</reference>
<dbReference type="InterPro" id="IPR023393">
    <property type="entry name" value="START-like_dom_sf"/>
</dbReference>
<dbReference type="InterPro" id="IPR052006">
    <property type="entry name" value="MLP-like"/>
</dbReference>
<sequence length="157" mass="18115">MSQTESIWIKIQLKCRTEKFYDFFRNHFGDLVNIFPQQFKSFQFVEGDNFDAGNVVLLKYEIGSEFIAAKIKIKVVDDVKQYIIYQNLDGDLVKPYKLFRVKLEVFNGASLSKVGGGSFAKWTVEFEKANENVPPPESHLEMFAKMSKGIDAYFSKN</sequence>
<dbReference type="Gene3D" id="3.30.530.20">
    <property type="match status" value="1"/>
</dbReference>
<evidence type="ECO:0000313" key="3">
    <source>
        <dbReference type="EMBL" id="BAX08654.1"/>
    </source>
</evidence>
<accession>A0A1V1FLY6</accession>
<proteinExistence type="evidence at transcript level"/>
<dbReference type="SUPFAM" id="SSF55961">
    <property type="entry name" value="Bet v1-like"/>
    <property type="match status" value="1"/>
</dbReference>
<dbReference type="SMART" id="SM01037">
    <property type="entry name" value="Bet_v_1"/>
    <property type="match status" value="1"/>
</dbReference>
<evidence type="ECO:0000256" key="1">
    <source>
        <dbReference type="ARBA" id="ARBA00038242"/>
    </source>
</evidence>
<dbReference type="AlphaFoldDB" id="A0A1V1FLY6"/>
<gene>
    <name evidence="3" type="primary">LcMLP2</name>
</gene>
<dbReference type="InterPro" id="IPR000916">
    <property type="entry name" value="Bet_v_I/MLP"/>
</dbReference>
<name>A0A1V1FLY6_LUFAE</name>
<dbReference type="SMR" id="A0A1V1FLY6"/>
<dbReference type="PANTHER" id="PTHR31338">
    <property type="entry name" value="POLYKETIDE CYCLASE/DEHYDRASE AND LIPID TRANSPORT SUPERFAMILY PROTEIN"/>
    <property type="match status" value="1"/>
</dbReference>
<dbReference type="Pfam" id="PF00407">
    <property type="entry name" value="Bet_v_1"/>
    <property type="match status" value="1"/>
</dbReference>